<proteinExistence type="predicted"/>
<accession>A0ABQ9UHZ2</accession>
<evidence type="ECO:0000259" key="2">
    <source>
        <dbReference type="PROSITE" id="PS50146"/>
    </source>
</evidence>
<dbReference type="InterPro" id="IPR001206">
    <property type="entry name" value="Diacylglycerol_kinase_cat_dom"/>
</dbReference>
<sequence length="58" mass="6541">NSLKASNRKKKRTSFKRKASKRGMEQENKGRPFVIKPISSPLMKPLLVFVNPKSGGNQ</sequence>
<keyword evidence="4" id="KW-1185">Reference proteome</keyword>
<protein>
    <recommendedName>
        <fullName evidence="2">DAGKc domain-containing protein</fullName>
    </recommendedName>
</protein>
<name>A0ABQ9UHZ2_SAGOE</name>
<evidence type="ECO:0000313" key="4">
    <source>
        <dbReference type="Proteomes" id="UP001266305"/>
    </source>
</evidence>
<evidence type="ECO:0000256" key="1">
    <source>
        <dbReference type="SAM" id="MobiDB-lite"/>
    </source>
</evidence>
<organism evidence="3 4">
    <name type="scientific">Saguinus oedipus</name>
    <name type="common">Cotton-top tamarin</name>
    <name type="synonym">Oedipomidas oedipus</name>
    <dbReference type="NCBI Taxonomy" id="9490"/>
    <lineage>
        <taxon>Eukaryota</taxon>
        <taxon>Metazoa</taxon>
        <taxon>Chordata</taxon>
        <taxon>Craniata</taxon>
        <taxon>Vertebrata</taxon>
        <taxon>Euteleostomi</taxon>
        <taxon>Mammalia</taxon>
        <taxon>Eutheria</taxon>
        <taxon>Euarchontoglires</taxon>
        <taxon>Primates</taxon>
        <taxon>Haplorrhini</taxon>
        <taxon>Platyrrhini</taxon>
        <taxon>Cebidae</taxon>
        <taxon>Callitrichinae</taxon>
        <taxon>Saguinus</taxon>
    </lineage>
</organism>
<feature type="region of interest" description="Disordered" evidence="1">
    <location>
        <begin position="1"/>
        <end position="36"/>
    </location>
</feature>
<feature type="non-terminal residue" evidence="3">
    <location>
        <position position="1"/>
    </location>
</feature>
<evidence type="ECO:0000313" key="3">
    <source>
        <dbReference type="EMBL" id="KAK2096693.1"/>
    </source>
</evidence>
<dbReference type="EMBL" id="JASSZA010000012">
    <property type="protein sequence ID" value="KAK2096693.1"/>
    <property type="molecule type" value="Genomic_DNA"/>
</dbReference>
<gene>
    <name evidence="3" type="ORF">P7K49_025727</name>
</gene>
<dbReference type="PROSITE" id="PS50146">
    <property type="entry name" value="DAGK"/>
    <property type="match status" value="1"/>
</dbReference>
<comment type="caution">
    <text evidence="3">The sequence shown here is derived from an EMBL/GenBank/DDBJ whole genome shotgun (WGS) entry which is preliminary data.</text>
</comment>
<feature type="domain" description="DAGKc" evidence="2">
    <location>
        <begin position="41"/>
        <end position="58"/>
    </location>
</feature>
<dbReference type="Proteomes" id="UP001266305">
    <property type="component" value="Unassembled WGS sequence"/>
</dbReference>
<reference evidence="3 4" key="1">
    <citation type="submission" date="2023-05" db="EMBL/GenBank/DDBJ databases">
        <title>B98-5 Cell Line De Novo Hybrid Assembly: An Optical Mapping Approach.</title>
        <authorList>
            <person name="Kananen K."/>
            <person name="Auerbach J.A."/>
            <person name="Kautto E."/>
            <person name="Blachly J.S."/>
        </authorList>
    </citation>
    <scope>NUCLEOTIDE SEQUENCE [LARGE SCALE GENOMIC DNA]</scope>
    <source>
        <strain evidence="3">B95-8</strain>
        <tissue evidence="3">Cell line</tissue>
    </source>
</reference>
<feature type="compositionally biased region" description="Basic residues" evidence="1">
    <location>
        <begin position="1"/>
        <end position="21"/>
    </location>
</feature>
<feature type="non-terminal residue" evidence="3">
    <location>
        <position position="58"/>
    </location>
</feature>